<evidence type="ECO:0000313" key="2">
    <source>
        <dbReference type="EMBL" id="OCH21900.1"/>
    </source>
</evidence>
<organism evidence="2 3">
    <name type="scientific">Aliivibrio logei</name>
    <name type="common">Vibrio logei</name>
    <dbReference type="NCBI Taxonomy" id="688"/>
    <lineage>
        <taxon>Bacteria</taxon>
        <taxon>Pseudomonadati</taxon>
        <taxon>Pseudomonadota</taxon>
        <taxon>Gammaproteobacteria</taxon>
        <taxon>Vibrionales</taxon>
        <taxon>Vibrionaceae</taxon>
        <taxon>Aliivibrio</taxon>
    </lineage>
</organism>
<reference evidence="2 3" key="1">
    <citation type="submission" date="2016-06" db="EMBL/GenBank/DDBJ databases">
        <authorList>
            <person name="Kjaerup R.B."/>
            <person name="Dalgaard T.S."/>
            <person name="Juul-Madsen H.R."/>
        </authorList>
    </citation>
    <scope>NUCLEOTIDE SEQUENCE [LARGE SCALE GENOMIC DNA]</scope>
    <source>
        <strain evidence="2 3">1S159</strain>
    </source>
</reference>
<dbReference type="AlphaFoldDB" id="A0A1B9P0M0"/>
<evidence type="ECO:0000259" key="1">
    <source>
        <dbReference type="Pfam" id="PF10022"/>
    </source>
</evidence>
<name>A0A1B9P0M0_ALILO</name>
<dbReference type="InterPro" id="IPR016624">
    <property type="entry name" value="UCP014753"/>
</dbReference>
<proteinExistence type="predicted"/>
<protein>
    <recommendedName>
        <fullName evidence="1">DUF2264 domain-containing protein</fullName>
    </recommendedName>
</protein>
<dbReference type="PIRSF" id="PIRSF014753">
    <property type="entry name" value="UCP014753"/>
    <property type="match status" value="1"/>
</dbReference>
<comment type="caution">
    <text evidence="2">The sequence shown here is derived from an EMBL/GenBank/DDBJ whole genome shotgun (WGS) entry which is preliminary data.</text>
</comment>
<evidence type="ECO:0000313" key="3">
    <source>
        <dbReference type="Proteomes" id="UP000093523"/>
    </source>
</evidence>
<accession>A0A1B9P0M0</accession>
<dbReference type="PANTHER" id="PTHR35339:SF4">
    <property type="entry name" value="LINALOOL DEHYDRATASE_ISOMERASE DOMAIN-CONTAINING PROTEIN"/>
    <property type="match status" value="1"/>
</dbReference>
<sequence>MSPIPQRKPFSFEPKQIQETERPFIAYEHPTIITYANSIKENIIRYKNKKSKYTKHDNYIKDLFSNDTIDLKTQCNAIVSYISESFIHYSVWDFSHAYYPGRPSQQTAKIDAIEGTSRTLPTLAAWLYANGKENTNIIGLNKKPINVPDVLRHAFLAGTNPHHKGFWGQLHDYDQRTCESADLALALWMSKEWVWNYFSNAEKEQITTWFKQVNHCKTVDNNWHLFILTVQLVLKNLTDDNHIQYQKYERIKEFYVGDGWFRDGAKGNYDYYNAWAFHYSLYWFTKIDPEFDADFIRSSLSGLVANYRYFFTAKGLPFFGRSACYRLAATAPLLAAVDLQSSAIPIGEAKRAFGTNLRYFISNGALQAGIPTQGIFGDDPRLIDNYSGPASSLWSLRSLNIALFCGDKINLWQAEETPLAIEKENFEFDIPSINMKVIGIFDTQEVITIFKNEYTREQSPLTRRLLKSEPWRLWFETITGRANRPKNNLLRKGVTCYSSKMNGFF</sequence>
<dbReference type="EMBL" id="MAJU01000008">
    <property type="protein sequence ID" value="OCH21900.1"/>
    <property type="molecule type" value="Genomic_DNA"/>
</dbReference>
<dbReference type="Pfam" id="PF10022">
    <property type="entry name" value="DUF2264"/>
    <property type="match status" value="1"/>
</dbReference>
<dbReference type="RefSeq" id="WP_065610522.1">
    <property type="nucleotide sequence ID" value="NZ_CAWMPN010000008.1"/>
</dbReference>
<dbReference type="InterPro" id="IPR049349">
    <property type="entry name" value="DUF2264_N"/>
</dbReference>
<dbReference type="PANTHER" id="PTHR35339">
    <property type="entry name" value="LINALOOL DEHYDRATASE_ISOMERASE DOMAIN-CONTAINING PROTEIN"/>
    <property type="match status" value="1"/>
</dbReference>
<dbReference type="Proteomes" id="UP000093523">
    <property type="component" value="Unassembled WGS sequence"/>
</dbReference>
<gene>
    <name evidence="2" type="ORF">A6E04_08550</name>
</gene>
<dbReference type="STRING" id="688.A6E04_08550"/>
<dbReference type="OrthoDB" id="9813465at2"/>
<feature type="domain" description="DUF2264" evidence="1">
    <location>
        <begin position="75"/>
        <end position="418"/>
    </location>
</feature>